<dbReference type="SUPFAM" id="SSF52833">
    <property type="entry name" value="Thioredoxin-like"/>
    <property type="match status" value="1"/>
</dbReference>
<evidence type="ECO:0000256" key="6">
    <source>
        <dbReference type="SAM" id="Phobius"/>
    </source>
</evidence>
<dbReference type="InterPro" id="IPR012336">
    <property type="entry name" value="Thioredoxin-like_fold"/>
</dbReference>
<dbReference type="PROSITE" id="PS51352">
    <property type="entry name" value="THIOREDOXIN_2"/>
    <property type="match status" value="1"/>
</dbReference>
<dbReference type="InterPro" id="IPR036249">
    <property type="entry name" value="Thioredoxin-like_sf"/>
</dbReference>
<organism evidence="8 9">
    <name type="scientific">Candidatus Komeilibacteria bacterium RIFCSPLOWO2_01_FULL_53_11</name>
    <dbReference type="NCBI Taxonomy" id="1798552"/>
    <lineage>
        <taxon>Bacteria</taxon>
        <taxon>Candidatus Komeiliibacteriota</taxon>
    </lineage>
</organism>
<evidence type="ECO:0000313" key="9">
    <source>
        <dbReference type="Proteomes" id="UP000177349"/>
    </source>
</evidence>
<keyword evidence="4" id="KW-1015">Disulfide bond</keyword>
<evidence type="ECO:0000256" key="4">
    <source>
        <dbReference type="ARBA" id="ARBA00023157"/>
    </source>
</evidence>
<keyword evidence="6" id="KW-0472">Membrane</keyword>
<comment type="similarity">
    <text evidence="1">Belongs to the thioredoxin family. DsbA subfamily.</text>
</comment>
<keyword evidence="2" id="KW-0732">Signal</keyword>
<dbReference type="EMBL" id="MHKN01000017">
    <property type="protein sequence ID" value="OGY92421.1"/>
    <property type="molecule type" value="Genomic_DNA"/>
</dbReference>
<dbReference type="PANTHER" id="PTHR13887:SF14">
    <property type="entry name" value="DISULFIDE BOND FORMATION PROTEIN D"/>
    <property type="match status" value="1"/>
</dbReference>
<dbReference type="Proteomes" id="UP000177349">
    <property type="component" value="Unassembled WGS sequence"/>
</dbReference>
<comment type="caution">
    <text evidence="8">The sequence shown here is derived from an EMBL/GenBank/DDBJ whole genome shotgun (WGS) entry which is preliminary data.</text>
</comment>
<keyword evidence="3" id="KW-0560">Oxidoreductase</keyword>
<reference evidence="8 9" key="1">
    <citation type="journal article" date="2016" name="Nat. Commun.">
        <title>Thousands of microbial genomes shed light on interconnected biogeochemical processes in an aquifer system.</title>
        <authorList>
            <person name="Anantharaman K."/>
            <person name="Brown C.T."/>
            <person name="Hug L.A."/>
            <person name="Sharon I."/>
            <person name="Castelle C.J."/>
            <person name="Probst A.J."/>
            <person name="Thomas B.C."/>
            <person name="Singh A."/>
            <person name="Wilkins M.J."/>
            <person name="Karaoz U."/>
            <person name="Brodie E.L."/>
            <person name="Williams K.H."/>
            <person name="Hubbard S.S."/>
            <person name="Banfield J.F."/>
        </authorList>
    </citation>
    <scope>NUCLEOTIDE SEQUENCE [LARGE SCALE GENOMIC DNA]</scope>
</reference>
<evidence type="ECO:0000259" key="7">
    <source>
        <dbReference type="PROSITE" id="PS51352"/>
    </source>
</evidence>
<dbReference type="GO" id="GO:0016491">
    <property type="term" value="F:oxidoreductase activity"/>
    <property type="evidence" value="ECO:0007669"/>
    <property type="project" value="UniProtKB-KW"/>
</dbReference>
<protein>
    <recommendedName>
        <fullName evidence="7">Thioredoxin domain-containing protein</fullName>
    </recommendedName>
</protein>
<dbReference type="AlphaFoldDB" id="A0A1G2BTI8"/>
<sequence>MSQDIQERIRESMYVRQRRPWYSRTWGRVLIVLGAFAIAFVAILAVRVIQVYDQISAGGGASAEFIAQLKQDARTDLLNNGDDPSFGPADVPITIVAFEDFQCPFCLSAQPFIKSLEARYDDVRFVYKDFPLRAIHADAQAAAEAGQCAFEQGKFWEFHDRLFANQDRLTEAFFRTVARDVGLNVAQFNECVATGTYRQDIANDVELGRVLGVIGTPTFFINGQLIAQGYGNDLPRVFDEAIEFIRSL</sequence>
<accession>A0A1G2BTI8</accession>
<evidence type="ECO:0000256" key="3">
    <source>
        <dbReference type="ARBA" id="ARBA00023002"/>
    </source>
</evidence>
<evidence type="ECO:0000256" key="5">
    <source>
        <dbReference type="ARBA" id="ARBA00023284"/>
    </source>
</evidence>
<dbReference type="PANTHER" id="PTHR13887">
    <property type="entry name" value="GLUTATHIONE S-TRANSFERASE KAPPA"/>
    <property type="match status" value="1"/>
</dbReference>
<keyword evidence="6" id="KW-0812">Transmembrane</keyword>
<feature type="domain" description="Thioredoxin" evidence="7">
    <location>
        <begin position="56"/>
        <end position="243"/>
    </location>
</feature>
<dbReference type="Pfam" id="PF13462">
    <property type="entry name" value="Thioredoxin_4"/>
    <property type="match status" value="1"/>
</dbReference>
<evidence type="ECO:0000256" key="2">
    <source>
        <dbReference type="ARBA" id="ARBA00022729"/>
    </source>
</evidence>
<keyword evidence="5" id="KW-0676">Redox-active center</keyword>
<gene>
    <name evidence="8" type="ORF">A3B31_03875</name>
</gene>
<dbReference type="InterPro" id="IPR013766">
    <property type="entry name" value="Thioredoxin_domain"/>
</dbReference>
<proteinExistence type="inferred from homology"/>
<dbReference type="Gene3D" id="3.40.30.10">
    <property type="entry name" value="Glutaredoxin"/>
    <property type="match status" value="1"/>
</dbReference>
<keyword evidence="6" id="KW-1133">Transmembrane helix</keyword>
<evidence type="ECO:0000313" key="8">
    <source>
        <dbReference type="EMBL" id="OGY92421.1"/>
    </source>
</evidence>
<evidence type="ECO:0000256" key="1">
    <source>
        <dbReference type="ARBA" id="ARBA00005791"/>
    </source>
</evidence>
<name>A0A1G2BTI8_9BACT</name>
<feature type="transmembrane region" description="Helical" evidence="6">
    <location>
        <begin position="26"/>
        <end position="46"/>
    </location>
</feature>